<gene>
    <name evidence="2" type="ORF">BXY75_2134</name>
</gene>
<feature type="transmembrane region" description="Helical" evidence="1">
    <location>
        <begin position="139"/>
        <end position="159"/>
    </location>
</feature>
<dbReference type="OrthoDB" id="1437042at2"/>
<sequence>MEIPFTTEQFFSVFEEYNSTVFPFQWIIILLGMFALFLIHSKHSSKNKLIGSFLGLLWVWIGIVYHIIFFTAINKLAFVFGGFFILQGVLILINTFLKDRLIFSFSSHTKNYFGYFFIIFGFIVYPIISYFVHGSFNRTIALGLPCPSTIFTFGLFMMASNKFPKYLLIIPSLWAVVGLGAAIQFGVYQDFVMPITAIITGTLLFKTKK</sequence>
<feature type="transmembrane region" description="Helical" evidence="1">
    <location>
        <begin position="20"/>
        <end position="39"/>
    </location>
</feature>
<name>A0A3L9YGS5_9FLAO</name>
<evidence type="ECO:0000256" key="1">
    <source>
        <dbReference type="SAM" id="Phobius"/>
    </source>
</evidence>
<keyword evidence="1" id="KW-1133">Transmembrane helix</keyword>
<dbReference type="InterPro" id="IPR045708">
    <property type="entry name" value="DUF6064"/>
</dbReference>
<feature type="transmembrane region" description="Helical" evidence="1">
    <location>
        <begin position="51"/>
        <end position="70"/>
    </location>
</feature>
<feature type="transmembrane region" description="Helical" evidence="1">
    <location>
        <begin position="76"/>
        <end position="97"/>
    </location>
</feature>
<keyword evidence="1" id="KW-0812">Transmembrane</keyword>
<keyword evidence="1" id="KW-0472">Membrane</keyword>
<feature type="transmembrane region" description="Helical" evidence="1">
    <location>
        <begin position="166"/>
        <end position="185"/>
    </location>
</feature>
<proteinExistence type="predicted"/>
<reference evidence="2 3" key="1">
    <citation type="submission" date="2018-10" db="EMBL/GenBank/DDBJ databases">
        <title>Genomic Encyclopedia of Archaeal and Bacterial Type Strains, Phase II (KMG-II): from individual species to whole genera.</title>
        <authorList>
            <person name="Goeker M."/>
        </authorList>
    </citation>
    <scope>NUCLEOTIDE SEQUENCE [LARGE SCALE GENOMIC DNA]</scope>
    <source>
        <strain evidence="2 3">DSM 23424</strain>
    </source>
</reference>
<organism evidence="2 3">
    <name type="scientific">Ulvibacter antarcticus</name>
    <dbReference type="NCBI Taxonomy" id="442714"/>
    <lineage>
        <taxon>Bacteria</taxon>
        <taxon>Pseudomonadati</taxon>
        <taxon>Bacteroidota</taxon>
        <taxon>Flavobacteriia</taxon>
        <taxon>Flavobacteriales</taxon>
        <taxon>Flavobacteriaceae</taxon>
        <taxon>Ulvibacter</taxon>
    </lineage>
</organism>
<comment type="caution">
    <text evidence="2">The sequence shown here is derived from an EMBL/GenBank/DDBJ whole genome shotgun (WGS) entry which is preliminary data.</text>
</comment>
<dbReference type="Proteomes" id="UP000271339">
    <property type="component" value="Unassembled WGS sequence"/>
</dbReference>
<accession>A0A3L9YGS5</accession>
<dbReference type="AlphaFoldDB" id="A0A3L9YGS5"/>
<evidence type="ECO:0000313" key="2">
    <source>
        <dbReference type="EMBL" id="RMA58757.1"/>
    </source>
</evidence>
<dbReference type="EMBL" id="REFC01000013">
    <property type="protein sequence ID" value="RMA58757.1"/>
    <property type="molecule type" value="Genomic_DNA"/>
</dbReference>
<feature type="transmembrane region" description="Helical" evidence="1">
    <location>
        <begin position="112"/>
        <end position="133"/>
    </location>
</feature>
<dbReference type="Pfam" id="PF19540">
    <property type="entry name" value="DUF6064"/>
    <property type="match status" value="1"/>
</dbReference>
<evidence type="ECO:0000313" key="3">
    <source>
        <dbReference type="Proteomes" id="UP000271339"/>
    </source>
</evidence>
<keyword evidence="3" id="KW-1185">Reference proteome</keyword>
<dbReference type="RefSeq" id="WP_121907700.1">
    <property type="nucleotide sequence ID" value="NZ_REFC01000013.1"/>
</dbReference>
<protein>
    <submittedName>
        <fullName evidence="2">Uncharacterized protein</fullName>
    </submittedName>
</protein>